<name>A0A843W3T1_COLES</name>
<evidence type="ECO:0000313" key="2">
    <source>
        <dbReference type="EMBL" id="MQM01578.1"/>
    </source>
</evidence>
<proteinExistence type="predicted"/>
<keyword evidence="1" id="KW-1133">Transmembrane helix</keyword>
<dbReference type="Proteomes" id="UP000652761">
    <property type="component" value="Unassembled WGS sequence"/>
</dbReference>
<dbReference type="EMBL" id="NMUH01002699">
    <property type="protein sequence ID" value="MQM01578.1"/>
    <property type="molecule type" value="Genomic_DNA"/>
</dbReference>
<keyword evidence="1" id="KW-0472">Membrane</keyword>
<accession>A0A843W3T1</accession>
<evidence type="ECO:0008006" key="4">
    <source>
        <dbReference type="Google" id="ProtNLM"/>
    </source>
</evidence>
<organism evidence="2 3">
    <name type="scientific">Colocasia esculenta</name>
    <name type="common">Wild taro</name>
    <name type="synonym">Arum esculentum</name>
    <dbReference type="NCBI Taxonomy" id="4460"/>
    <lineage>
        <taxon>Eukaryota</taxon>
        <taxon>Viridiplantae</taxon>
        <taxon>Streptophyta</taxon>
        <taxon>Embryophyta</taxon>
        <taxon>Tracheophyta</taxon>
        <taxon>Spermatophyta</taxon>
        <taxon>Magnoliopsida</taxon>
        <taxon>Liliopsida</taxon>
        <taxon>Araceae</taxon>
        <taxon>Aroideae</taxon>
        <taxon>Colocasieae</taxon>
        <taxon>Colocasia</taxon>
    </lineage>
</organism>
<dbReference type="AlphaFoldDB" id="A0A843W3T1"/>
<evidence type="ECO:0000256" key="1">
    <source>
        <dbReference type="SAM" id="Phobius"/>
    </source>
</evidence>
<feature type="transmembrane region" description="Helical" evidence="1">
    <location>
        <begin position="203"/>
        <end position="233"/>
    </location>
</feature>
<reference evidence="2" key="1">
    <citation type="submission" date="2017-07" db="EMBL/GenBank/DDBJ databases">
        <title>Taro Niue Genome Assembly and Annotation.</title>
        <authorList>
            <person name="Atibalentja N."/>
            <person name="Keating K."/>
            <person name="Fields C.J."/>
        </authorList>
    </citation>
    <scope>NUCLEOTIDE SEQUENCE</scope>
    <source>
        <strain evidence="2">Niue_2</strain>
        <tissue evidence="2">Leaf</tissue>
    </source>
</reference>
<evidence type="ECO:0000313" key="3">
    <source>
        <dbReference type="Proteomes" id="UP000652761"/>
    </source>
</evidence>
<keyword evidence="3" id="KW-1185">Reference proteome</keyword>
<gene>
    <name evidence="2" type="ORF">Taro_034336</name>
</gene>
<sequence>MEDACRQVQVQCSWSSSAHLVVCVPLRLREPACGVAFTGAGLLLVESVEGFPITVLCPFLVAVALPSRLRCIAWLPCVLVRFLRTVFCCPGESFSQDCSVLISAIAVLPQGLRYAASVGLAGAFWRVFPERCLRGSGGGSPMTDLCCFCSPTVVLPLWFEVCRSVGLHSGEVLPGRLLALFGGGSPQSCLVFSAALVGLRVPVAWMVCFISCALRALPDGGLVSVVGVWLAVLLVEARECCFAVHWFFVVGLLVQALFRCMLGGASACVLEAFHVVVLVFGLSIGLDRGGASCSCALES</sequence>
<protein>
    <recommendedName>
        <fullName evidence="4">Transmembrane protein</fullName>
    </recommendedName>
</protein>
<comment type="caution">
    <text evidence="2">The sequence shown here is derived from an EMBL/GenBank/DDBJ whole genome shotgun (WGS) entry which is preliminary data.</text>
</comment>
<feature type="transmembrane region" description="Helical" evidence="1">
    <location>
        <begin position="264"/>
        <end position="284"/>
    </location>
</feature>
<keyword evidence="1" id="KW-0812">Transmembrane</keyword>